<feature type="region of interest" description="Disordered" evidence="1">
    <location>
        <begin position="35"/>
        <end position="65"/>
    </location>
</feature>
<proteinExistence type="predicted"/>
<evidence type="ECO:0000313" key="3">
    <source>
        <dbReference type="Proteomes" id="UP000078492"/>
    </source>
</evidence>
<keyword evidence="3" id="KW-1185">Reference proteome</keyword>
<feature type="region of interest" description="Disordered" evidence="1">
    <location>
        <begin position="153"/>
        <end position="181"/>
    </location>
</feature>
<sequence length="227" mass="24735">MVGTTFYRLSSRLSDDVDDDDGSRQRSLTFASITVGGPPTFKGGTNLKDETHHHDQLRPPPTRRFTGRDNGMQDVAAAAAAAALAPPLAPPLPPGEGCTLGEPGGFLPQDISAGDCVTTACLRDEWRVGECEKRDYRAGYTSFHTSVHLQQPQQQQQWQHHQRGKRYVAGTPGKSRLHHPPSLPLTTLPGVFLSPSIFPSSDVTGMESGIDPERPPLDPHSLYSEQY</sequence>
<feature type="compositionally biased region" description="Basic and acidic residues" evidence="1">
    <location>
        <begin position="47"/>
        <end position="57"/>
    </location>
</feature>
<dbReference type="Proteomes" id="UP000078492">
    <property type="component" value="Unassembled WGS sequence"/>
</dbReference>
<organism evidence="2 3">
    <name type="scientific">Trachymyrmex cornetzi</name>
    <dbReference type="NCBI Taxonomy" id="471704"/>
    <lineage>
        <taxon>Eukaryota</taxon>
        <taxon>Metazoa</taxon>
        <taxon>Ecdysozoa</taxon>
        <taxon>Arthropoda</taxon>
        <taxon>Hexapoda</taxon>
        <taxon>Insecta</taxon>
        <taxon>Pterygota</taxon>
        <taxon>Neoptera</taxon>
        <taxon>Endopterygota</taxon>
        <taxon>Hymenoptera</taxon>
        <taxon>Apocrita</taxon>
        <taxon>Aculeata</taxon>
        <taxon>Formicoidea</taxon>
        <taxon>Formicidae</taxon>
        <taxon>Myrmicinae</taxon>
        <taxon>Trachymyrmex</taxon>
    </lineage>
</organism>
<feature type="region of interest" description="Disordered" evidence="1">
    <location>
        <begin position="202"/>
        <end position="227"/>
    </location>
</feature>
<dbReference type="EMBL" id="KQ980886">
    <property type="protein sequence ID" value="KYN11825.1"/>
    <property type="molecule type" value="Genomic_DNA"/>
</dbReference>
<protein>
    <submittedName>
        <fullName evidence="2">Uncharacterized protein</fullName>
    </submittedName>
</protein>
<reference evidence="2 3" key="1">
    <citation type="submission" date="2015-09" db="EMBL/GenBank/DDBJ databases">
        <title>Trachymyrmex cornetzi WGS genome.</title>
        <authorList>
            <person name="Nygaard S."/>
            <person name="Hu H."/>
            <person name="Boomsma J."/>
            <person name="Zhang G."/>
        </authorList>
    </citation>
    <scope>NUCLEOTIDE SEQUENCE [LARGE SCALE GENOMIC DNA]</scope>
    <source>
        <strain evidence="2">Tcor2-1</strain>
        <tissue evidence="2">Whole body</tissue>
    </source>
</reference>
<accession>A0A195DG07</accession>
<evidence type="ECO:0000313" key="2">
    <source>
        <dbReference type="EMBL" id="KYN11825.1"/>
    </source>
</evidence>
<name>A0A195DG07_9HYME</name>
<evidence type="ECO:0000256" key="1">
    <source>
        <dbReference type="SAM" id="MobiDB-lite"/>
    </source>
</evidence>
<dbReference type="AlphaFoldDB" id="A0A195DG07"/>
<gene>
    <name evidence="2" type="ORF">ALC57_15966</name>
</gene>